<keyword evidence="1" id="KW-0732">Signal</keyword>
<evidence type="ECO:0000313" key="3">
    <source>
        <dbReference type="Proteomes" id="UP000835052"/>
    </source>
</evidence>
<feature type="signal peptide" evidence="1">
    <location>
        <begin position="1"/>
        <end position="27"/>
    </location>
</feature>
<comment type="caution">
    <text evidence="2">The sequence shown here is derived from an EMBL/GenBank/DDBJ whole genome shotgun (WGS) entry which is preliminary data.</text>
</comment>
<dbReference type="AlphaFoldDB" id="A0A8S1HPV0"/>
<dbReference type="EMBL" id="CAJGYM010000114">
    <property type="protein sequence ID" value="CAD6198056.1"/>
    <property type="molecule type" value="Genomic_DNA"/>
</dbReference>
<sequence length="142" mass="15885">MRRLVLAFATCAAVADCIGSMLVQGRADTIRALRTIVRHSATVSPTAEFPENAWESSSVPIPREPLRDLPETRRSQKIRFLKRDRPRRHISNAVIESGHCEHVDLMDCSDFETDEMTCMMTATGMTCCVCTGALRAAKRDLF</sequence>
<organism evidence="2 3">
    <name type="scientific">Caenorhabditis auriculariae</name>
    <dbReference type="NCBI Taxonomy" id="2777116"/>
    <lineage>
        <taxon>Eukaryota</taxon>
        <taxon>Metazoa</taxon>
        <taxon>Ecdysozoa</taxon>
        <taxon>Nematoda</taxon>
        <taxon>Chromadorea</taxon>
        <taxon>Rhabditida</taxon>
        <taxon>Rhabditina</taxon>
        <taxon>Rhabditomorpha</taxon>
        <taxon>Rhabditoidea</taxon>
        <taxon>Rhabditidae</taxon>
        <taxon>Peloderinae</taxon>
        <taxon>Caenorhabditis</taxon>
    </lineage>
</organism>
<accession>A0A8S1HPV0</accession>
<evidence type="ECO:0008006" key="4">
    <source>
        <dbReference type="Google" id="ProtNLM"/>
    </source>
</evidence>
<evidence type="ECO:0000313" key="2">
    <source>
        <dbReference type="EMBL" id="CAD6198056.1"/>
    </source>
</evidence>
<gene>
    <name evidence="2" type="ORF">CAUJ_LOCUS13963</name>
</gene>
<evidence type="ECO:0000256" key="1">
    <source>
        <dbReference type="SAM" id="SignalP"/>
    </source>
</evidence>
<dbReference type="OrthoDB" id="5837513at2759"/>
<name>A0A8S1HPV0_9PELO</name>
<feature type="chain" id="PRO_5035712855" description="Secreted protein" evidence="1">
    <location>
        <begin position="28"/>
        <end position="142"/>
    </location>
</feature>
<protein>
    <recommendedName>
        <fullName evidence="4">Secreted protein</fullName>
    </recommendedName>
</protein>
<keyword evidence="3" id="KW-1185">Reference proteome</keyword>
<proteinExistence type="predicted"/>
<dbReference type="Proteomes" id="UP000835052">
    <property type="component" value="Unassembled WGS sequence"/>
</dbReference>
<reference evidence="2" key="1">
    <citation type="submission" date="2020-10" db="EMBL/GenBank/DDBJ databases">
        <authorList>
            <person name="Kikuchi T."/>
        </authorList>
    </citation>
    <scope>NUCLEOTIDE SEQUENCE</scope>
    <source>
        <strain evidence="2">NKZ352</strain>
    </source>
</reference>